<protein>
    <recommendedName>
        <fullName evidence="1">UPF0342 protein ACFORF_07910</fullName>
    </recommendedName>
</protein>
<evidence type="ECO:0000313" key="3">
    <source>
        <dbReference type="Proteomes" id="UP001595807"/>
    </source>
</evidence>
<reference evidence="3" key="1">
    <citation type="journal article" date="2019" name="Int. J. Syst. Evol. Microbiol.">
        <title>The Global Catalogue of Microorganisms (GCM) 10K type strain sequencing project: providing services to taxonomists for standard genome sequencing and annotation.</title>
        <authorList>
            <consortium name="The Broad Institute Genomics Platform"/>
            <consortium name="The Broad Institute Genome Sequencing Center for Infectious Disease"/>
            <person name="Wu L."/>
            <person name="Ma J."/>
        </authorList>
    </citation>
    <scope>NUCLEOTIDE SEQUENCE [LARGE SCALE GENOMIC DNA]</scope>
    <source>
        <strain evidence="3">CCUG 67170</strain>
    </source>
</reference>
<dbReference type="HAMAP" id="MF_01526">
    <property type="entry name" value="UPF0342"/>
    <property type="match status" value="1"/>
</dbReference>
<dbReference type="Gene3D" id="1.20.1500.10">
    <property type="entry name" value="YheA/YmcA-like"/>
    <property type="match status" value="1"/>
</dbReference>
<dbReference type="RefSeq" id="WP_380427061.1">
    <property type="nucleotide sequence ID" value="NZ_JBHRZV010000049.1"/>
</dbReference>
<proteinExistence type="inferred from homology"/>
<sequence>MTVNVYDLANELERGIRALPEYKAVQEAKTAIAADATASQLWDRFVASQEKIQVLMQTGQMPSQEDQDEMKELGEAIEGNATVKAYFDAQQRLSVYIQDIERIIFTPLQELAN</sequence>
<evidence type="ECO:0000313" key="2">
    <source>
        <dbReference type="EMBL" id="MFC3928487.1"/>
    </source>
</evidence>
<comment type="caution">
    <text evidence="2">The sequence shown here is derived from an EMBL/GenBank/DDBJ whole genome shotgun (WGS) entry which is preliminary data.</text>
</comment>
<dbReference type="SUPFAM" id="SSF158622">
    <property type="entry name" value="YheA/YmcA-like"/>
    <property type="match status" value="1"/>
</dbReference>
<dbReference type="Pfam" id="PF06133">
    <property type="entry name" value="Com_YlbF"/>
    <property type="match status" value="1"/>
</dbReference>
<keyword evidence="3" id="KW-1185">Reference proteome</keyword>
<dbReference type="NCBIfam" id="NF010209">
    <property type="entry name" value="PRK13676.1-1"/>
    <property type="match status" value="1"/>
</dbReference>
<gene>
    <name evidence="2" type="ORF">ACFORF_07910</name>
</gene>
<name>A0ABV8CWQ2_9STRE</name>
<dbReference type="Proteomes" id="UP001595807">
    <property type="component" value="Unassembled WGS sequence"/>
</dbReference>
<comment type="similarity">
    <text evidence="1">Belongs to the UPF0342 family.</text>
</comment>
<dbReference type="InterPro" id="IPR010368">
    <property type="entry name" value="Com_YlbF"/>
</dbReference>
<organism evidence="2 3">
    <name type="scientific">Streptococcus caprae</name>
    <dbReference type="NCBI Taxonomy" id="1640501"/>
    <lineage>
        <taxon>Bacteria</taxon>
        <taxon>Bacillati</taxon>
        <taxon>Bacillota</taxon>
        <taxon>Bacilli</taxon>
        <taxon>Lactobacillales</taxon>
        <taxon>Streptococcaceae</taxon>
        <taxon>Streptococcus</taxon>
    </lineage>
</organism>
<dbReference type="InterPro" id="IPR023378">
    <property type="entry name" value="YheA/YmcA-like_dom_sf"/>
</dbReference>
<accession>A0ABV8CWQ2</accession>
<dbReference type="EMBL" id="JBHRZV010000049">
    <property type="protein sequence ID" value="MFC3928487.1"/>
    <property type="molecule type" value="Genomic_DNA"/>
</dbReference>
<evidence type="ECO:0000256" key="1">
    <source>
        <dbReference type="HAMAP-Rule" id="MF_01526"/>
    </source>
</evidence>